<reference evidence="1" key="1">
    <citation type="submission" date="2023-07" db="EMBL/GenBank/DDBJ databases">
        <title>Brevundimonas soil sp. nov., isolated from the soil of chemical plant.</title>
        <authorList>
            <person name="Wu N."/>
        </authorList>
    </citation>
    <scope>NUCLEOTIDE SEQUENCE</scope>
    <source>
        <strain evidence="1">XZ-24</strain>
    </source>
</reference>
<evidence type="ECO:0000313" key="1">
    <source>
        <dbReference type="EMBL" id="MDO1560418.1"/>
    </source>
</evidence>
<dbReference type="RefSeq" id="WP_302110849.1">
    <property type="nucleotide sequence ID" value="NZ_JAUKTR010000006.1"/>
</dbReference>
<name>A0ABT8SQV4_9CAUL</name>
<evidence type="ECO:0000313" key="2">
    <source>
        <dbReference type="Proteomes" id="UP001169063"/>
    </source>
</evidence>
<gene>
    <name evidence="1" type="ORF">Q0812_13365</name>
</gene>
<dbReference type="InterPro" id="IPR008767">
    <property type="entry name" value="Phage_SPP1_head-tail_adaptor"/>
</dbReference>
<dbReference type="Proteomes" id="UP001169063">
    <property type="component" value="Unassembled WGS sequence"/>
</dbReference>
<dbReference type="Gene3D" id="2.40.10.270">
    <property type="entry name" value="Bacteriophage SPP1 head-tail adaptor protein"/>
    <property type="match status" value="1"/>
</dbReference>
<keyword evidence="2" id="KW-1185">Reference proteome</keyword>
<dbReference type="InterPro" id="IPR038666">
    <property type="entry name" value="SSP1_head-tail_sf"/>
</dbReference>
<accession>A0ABT8SQV4</accession>
<comment type="caution">
    <text evidence="1">The sequence shown here is derived from an EMBL/GenBank/DDBJ whole genome shotgun (WGS) entry which is preliminary data.</text>
</comment>
<protein>
    <submittedName>
        <fullName evidence="1">Head-tail adaptor protein</fullName>
    </submittedName>
</protein>
<organism evidence="1 2">
    <name type="scientific">Peiella sedimenti</name>
    <dbReference type="NCBI Taxonomy" id="3061083"/>
    <lineage>
        <taxon>Bacteria</taxon>
        <taxon>Pseudomonadati</taxon>
        <taxon>Pseudomonadota</taxon>
        <taxon>Alphaproteobacteria</taxon>
        <taxon>Caulobacterales</taxon>
        <taxon>Caulobacteraceae</taxon>
        <taxon>Peiella</taxon>
    </lineage>
</organism>
<dbReference type="Pfam" id="PF05521">
    <property type="entry name" value="Phage_HCP"/>
    <property type="match status" value="1"/>
</dbReference>
<sequence length="118" mass="12816">MPKPNGAGDLRQRVKFQRRVNTINDYGNAVGSWQDLAVERACSLAPTRGGEDVQAGRVQGRASWDCWVRSDSGTRTIVPGDRAVDTRTGQAFNVAFAGDMDGRRIWILIQLVSGAPDG</sequence>
<proteinExistence type="predicted"/>
<dbReference type="EMBL" id="JAUKTR010000006">
    <property type="protein sequence ID" value="MDO1560418.1"/>
    <property type="molecule type" value="Genomic_DNA"/>
</dbReference>